<name>A0A5B2VQ63_9BACT</name>
<comment type="similarity">
    <text evidence="7">Belongs to the TonB-dependent receptor family.</text>
</comment>
<evidence type="ECO:0000313" key="10">
    <source>
        <dbReference type="EMBL" id="KAA2240850.1"/>
    </source>
</evidence>
<keyword evidence="6 7" id="KW-0998">Cell outer membrane</keyword>
<feature type="chain" id="PRO_5022683607" evidence="8">
    <location>
        <begin position="27"/>
        <end position="1068"/>
    </location>
</feature>
<comment type="caution">
    <text evidence="10">The sequence shown here is derived from an EMBL/GenBank/DDBJ whole genome shotgun (WGS) entry which is preliminary data.</text>
</comment>
<evidence type="ECO:0000256" key="5">
    <source>
        <dbReference type="ARBA" id="ARBA00023136"/>
    </source>
</evidence>
<keyword evidence="10" id="KW-0675">Receptor</keyword>
<dbReference type="PROSITE" id="PS52016">
    <property type="entry name" value="TONB_DEPENDENT_REC_3"/>
    <property type="match status" value="1"/>
</dbReference>
<feature type="signal peptide" evidence="8">
    <location>
        <begin position="1"/>
        <end position="26"/>
    </location>
</feature>
<protein>
    <submittedName>
        <fullName evidence="10">TonB-dependent receptor</fullName>
    </submittedName>
</protein>
<keyword evidence="5 7" id="KW-0472">Membrane</keyword>
<evidence type="ECO:0000256" key="6">
    <source>
        <dbReference type="ARBA" id="ARBA00023237"/>
    </source>
</evidence>
<dbReference type="NCBIfam" id="TIGR04056">
    <property type="entry name" value="OMP_RagA_SusC"/>
    <property type="match status" value="1"/>
</dbReference>
<dbReference type="InterPro" id="IPR036942">
    <property type="entry name" value="Beta-barrel_TonB_sf"/>
</dbReference>
<dbReference type="InterPro" id="IPR037066">
    <property type="entry name" value="Plug_dom_sf"/>
</dbReference>
<keyword evidence="2 7" id="KW-0813">Transport</keyword>
<dbReference type="SUPFAM" id="SSF56935">
    <property type="entry name" value="Porins"/>
    <property type="match status" value="1"/>
</dbReference>
<evidence type="ECO:0000256" key="3">
    <source>
        <dbReference type="ARBA" id="ARBA00022452"/>
    </source>
</evidence>
<dbReference type="InterPro" id="IPR023996">
    <property type="entry name" value="TonB-dep_OMP_SusC/RagA"/>
</dbReference>
<dbReference type="Gene3D" id="2.60.40.1120">
    <property type="entry name" value="Carboxypeptidase-like, regulatory domain"/>
    <property type="match status" value="1"/>
</dbReference>
<keyword evidence="4 7" id="KW-0812">Transmembrane</keyword>
<dbReference type="EMBL" id="VUOC01000004">
    <property type="protein sequence ID" value="KAA2240850.1"/>
    <property type="molecule type" value="Genomic_DNA"/>
</dbReference>
<dbReference type="InterPro" id="IPR008969">
    <property type="entry name" value="CarboxyPept-like_regulatory"/>
</dbReference>
<dbReference type="Gene3D" id="2.170.130.10">
    <property type="entry name" value="TonB-dependent receptor, plug domain"/>
    <property type="match status" value="1"/>
</dbReference>
<keyword evidence="8" id="KW-0732">Signal</keyword>
<organism evidence="10 11">
    <name type="scientific">Chitinophaga agrisoli</name>
    <dbReference type="NCBI Taxonomy" id="2607653"/>
    <lineage>
        <taxon>Bacteria</taxon>
        <taxon>Pseudomonadati</taxon>
        <taxon>Bacteroidota</taxon>
        <taxon>Chitinophagia</taxon>
        <taxon>Chitinophagales</taxon>
        <taxon>Chitinophagaceae</taxon>
        <taxon>Chitinophaga</taxon>
    </lineage>
</organism>
<dbReference type="GO" id="GO:0009279">
    <property type="term" value="C:cell outer membrane"/>
    <property type="evidence" value="ECO:0007669"/>
    <property type="project" value="UniProtKB-SubCell"/>
</dbReference>
<keyword evidence="11" id="KW-1185">Reference proteome</keyword>
<evidence type="ECO:0000313" key="11">
    <source>
        <dbReference type="Proteomes" id="UP000324611"/>
    </source>
</evidence>
<dbReference type="Pfam" id="PF13715">
    <property type="entry name" value="CarbopepD_reg_2"/>
    <property type="match status" value="1"/>
</dbReference>
<feature type="domain" description="TonB-dependent receptor plug" evidence="9">
    <location>
        <begin position="121"/>
        <end position="224"/>
    </location>
</feature>
<evidence type="ECO:0000256" key="1">
    <source>
        <dbReference type="ARBA" id="ARBA00004571"/>
    </source>
</evidence>
<dbReference type="InterPro" id="IPR039426">
    <property type="entry name" value="TonB-dep_rcpt-like"/>
</dbReference>
<evidence type="ECO:0000256" key="7">
    <source>
        <dbReference type="PROSITE-ProRule" id="PRU01360"/>
    </source>
</evidence>
<comment type="subcellular location">
    <subcellularLocation>
        <location evidence="1 7">Cell outer membrane</location>
        <topology evidence="1 7">Multi-pass membrane protein</topology>
    </subcellularLocation>
</comment>
<accession>A0A5B2VQ63</accession>
<dbReference type="Proteomes" id="UP000324611">
    <property type="component" value="Unassembled WGS sequence"/>
</dbReference>
<dbReference type="Pfam" id="PF07715">
    <property type="entry name" value="Plug"/>
    <property type="match status" value="1"/>
</dbReference>
<proteinExistence type="inferred from homology"/>
<reference evidence="10 11" key="2">
    <citation type="submission" date="2019-09" db="EMBL/GenBank/DDBJ databases">
        <authorList>
            <person name="Jin C."/>
        </authorList>
    </citation>
    <scope>NUCLEOTIDE SEQUENCE [LARGE SCALE GENOMIC DNA]</scope>
    <source>
        <strain evidence="10 11">BN140078</strain>
    </source>
</reference>
<evidence type="ECO:0000256" key="2">
    <source>
        <dbReference type="ARBA" id="ARBA00022448"/>
    </source>
</evidence>
<sequence>MKKIYHNLVAWCCCLLFLLLVNSTFAQTRKISGHITSSENSEPVVGATVQVKGTSTGTVTDVNGAFSLTVPDNATLVVSFVGFKPLEVTVGQGSTVDVRLESSASSLNELVVTGYTTQQRKEIVGAVSTVKAKELVAVPAGNAEQQLQGRVAGLTVLSSGQPGTTSLVRIRGFASFAGNEPLYIVDGVPTFSIENINSFDIETTTVLKDAGSASIYGARASAGVIVITTKRGTRGKLTVTYDGSYGWQNPGKGFKVLNPQQTADYTWSALRNAGKLEPNGNPKNDQYGNGVNPVLPDYIKAGDKAGLFEGDPALDPSLYNIDPNKGALYQIVRANKAGTDWYDAVTRTAPIQQHSVGLSGGSDNSRFYLGLGYYNQQGVVMSTYLKRYTVRANSEFTIKNRVRIGENFQIALRDNPQLTNLDEGNAISLAYRMNPLIPIYDINGGWAGTAAKGFNNPSNPVANQTRAKDNKGHAFGIFGNVYAEADILKDLTFRSSFGGGLFSFYANGITPKTYENSENIGNDLLFENAGYGYSWTWTNTLRYQHTFGMHDIKALVGIEAIRDGAGRNLAGTGLNPFTNVVDYRTLTTTQSSGRTANSDGSPGNDIFSIFGKIDYTLLDRYLLSFVLRRDGSSNFGIANRYGTFPAISGGWRISQEDFLRNVSWLNELKIRGGWGLMGNQRIDLNNQYNLYAASASFSAYAIDGANTATFEGLNKARIGNPEGRWETNVTTNIGMDVTLFNNTMDIIFDWYHKRTRDLLYNPELAATLGQVTYPTINVASMLNKGIDLQIIKRGNFSKNWRYEANLTLTTYKNEITKLAEGVDYFDGNSFGSTRIGTFTRNAVGHPISAFFGYDVIGLFQDDNDVKNSPIQDGAAPGRFKYRDVNGDKRISPDDRVFFGDPNPRLTSGLDLTIGYKGFDLNLFLYMVQGSKVINYTRWFTDFYPSFPGQAISDRVLSSWTPNNKNTSVPIFEDVSNFSTNTQPNSYYMEDGDYIRARNLQLSYTLPAYTSRTIGMEKLKVYVQTTNVFTITKYKGLDPAVSGVDTNFGVDYGNYPLTRQFILGLSATF</sequence>
<keyword evidence="3 7" id="KW-1134">Transmembrane beta strand</keyword>
<dbReference type="Gene3D" id="2.40.170.20">
    <property type="entry name" value="TonB-dependent receptor, beta-barrel domain"/>
    <property type="match status" value="1"/>
</dbReference>
<evidence type="ECO:0000259" key="9">
    <source>
        <dbReference type="Pfam" id="PF07715"/>
    </source>
</evidence>
<reference evidence="10 11" key="1">
    <citation type="submission" date="2019-09" db="EMBL/GenBank/DDBJ databases">
        <title>Chitinophaga ginsengihumi sp. nov., isolated from soil of ginseng rhizosphere.</title>
        <authorList>
            <person name="Lee J."/>
        </authorList>
    </citation>
    <scope>NUCLEOTIDE SEQUENCE [LARGE SCALE GENOMIC DNA]</scope>
    <source>
        <strain evidence="10 11">BN140078</strain>
    </source>
</reference>
<dbReference type="AlphaFoldDB" id="A0A5B2VQ63"/>
<dbReference type="SUPFAM" id="SSF49464">
    <property type="entry name" value="Carboxypeptidase regulatory domain-like"/>
    <property type="match status" value="1"/>
</dbReference>
<gene>
    <name evidence="10" type="ORF">F0L74_32485</name>
</gene>
<dbReference type="InterPro" id="IPR012910">
    <property type="entry name" value="Plug_dom"/>
</dbReference>
<evidence type="ECO:0000256" key="8">
    <source>
        <dbReference type="SAM" id="SignalP"/>
    </source>
</evidence>
<evidence type="ECO:0000256" key="4">
    <source>
        <dbReference type="ARBA" id="ARBA00022692"/>
    </source>
</evidence>
<dbReference type="RefSeq" id="WP_149842029.1">
    <property type="nucleotide sequence ID" value="NZ_VUOC01000004.1"/>
</dbReference>